<proteinExistence type="predicted"/>
<protein>
    <submittedName>
        <fullName evidence="1">Aspartate phosphatase</fullName>
    </submittedName>
</protein>
<evidence type="ECO:0000313" key="2">
    <source>
        <dbReference type="Proteomes" id="UP000185426"/>
    </source>
</evidence>
<dbReference type="Proteomes" id="UP000185426">
    <property type="component" value="Chromosome"/>
</dbReference>
<accession>A0A1L6ZEA3</accession>
<dbReference type="AlphaFoldDB" id="A0A1L6ZEA3"/>
<evidence type="ECO:0000313" key="1">
    <source>
        <dbReference type="EMBL" id="APT44863.1"/>
    </source>
</evidence>
<organism evidence="1 2">
    <name type="scientific">Bacillus safensis</name>
    <dbReference type="NCBI Taxonomy" id="561879"/>
    <lineage>
        <taxon>Bacteria</taxon>
        <taxon>Bacillati</taxon>
        <taxon>Bacillota</taxon>
        <taxon>Bacilli</taxon>
        <taxon>Bacillales</taxon>
        <taxon>Bacillaceae</taxon>
        <taxon>Bacillus</taxon>
    </lineage>
</organism>
<dbReference type="InterPro" id="IPR011990">
    <property type="entry name" value="TPR-like_helical_dom_sf"/>
</dbReference>
<name>A0A1L6ZEA3_BACIA</name>
<dbReference type="Pfam" id="PF18801">
    <property type="entry name" value="RapH_N"/>
    <property type="match status" value="1"/>
</dbReference>
<sequence length="375" mass="44339">MASIPSPVVAIKINEWYKHIKRFNVKEAQMLREEVRKDIDVMEEDEQAVLYFQLMEFRHQLMTDYVQPSKQPLEKSDYLKAVEGQGKKMSAILEYYFNFFQGMYEFKNGEFIRAIVFYKRAEKRLEQVGDELEKAEFYYKLSEVFYHMKQPHVSMYYVGLSYDTYKAHKSNSLYMIREINCLTVMAGNFIDFECREKSLPHLLSALEKSKAISNKPMIVKSLFNIGCCYKGLGDFNRALAYFNQVILEGEPIHATELLLVYYELSLLHLSQKEFIEGERFFKRGLEEAKNRKNDLFLSLLMVLEILFLKTANLSEVLISLEKLENERGYPYMEDLALEAARYYNENGRMDESVKMYEKVMYARKQIQRGDCSYEC</sequence>
<dbReference type="Pfam" id="PF13181">
    <property type="entry name" value="TPR_8"/>
    <property type="match status" value="1"/>
</dbReference>
<dbReference type="EMBL" id="CP015607">
    <property type="protein sequence ID" value="APT44863.1"/>
    <property type="molecule type" value="Genomic_DNA"/>
</dbReference>
<reference evidence="1 2" key="1">
    <citation type="submission" date="2016-05" db="EMBL/GenBank/DDBJ databases">
        <title>Complete Genome and Methylome Analysis of Psychrotrophic Bacterial Isolates from Antarctic Lake Untersee.</title>
        <authorList>
            <person name="Fomenkov A."/>
            <person name="Akimov V.N."/>
            <person name="Vasilyeva L.V."/>
            <person name="Andersen D."/>
            <person name="Vincze T."/>
            <person name="Roberts R.J."/>
        </authorList>
    </citation>
    <scope>NUCLEOTIDE SEQUENCE [LARGE SCALE GENOMIC DNA]</scope>
    <source>
        <strain evidence="1 2">U14-5</strain>
    </source>
</reference>
<dbReference type="SUPFAM" id="SSF48452">
    <property type="entry name" value="TPR-like"/>
    <property type="match status" value="1"/>
</dbReference>
<gene>
    <name evidence="1" type="ORF">BSA145_02320</name>
</gene>
<dbReference type="RefSeq" id="WP_075621510.1">
    <property type="nucleotide sequence ID" value="NZ_CP015607.1"/>
</dbReference>
<dbReference type="SMART" id="SM00028">
    <property type="entry name" value="TPR"/>
    <property type="match status" value="4"/>
</dbReference>
<dbReference type="Gene3D" id="1.25.40.10">
    <property type="entry name" value="Tetratricopeptide repeat domain"/>
    <property type="match status" value="1"/>
</dbReference>
<dbReference type="InterPro" id="IPR019734">
    <property type="entry name" value="TPR_rpt"/>
</dbReference>